<dbReference type="SUPFAM" id="SSF52540">
    <property type="entry name" value="P-loop containing nucleoside triphosphate hydrolases"/>
    <property type="match status" value="1"/>
</dbReference>
<dbReference type="Pfam" id="PF03288">
    <property type="entry name" value="Pox_D5"/>
    <property type="match status" value="1"/>
</dbReference>
<dbReference type="PANTHER" id="PTHR35372">
    <property type="entry name" value="ATP BINDING PROTEIN-RELATED"/>
    <property type="match status" value="1"/>
</dbReference>
<evidence type="ECO:0000313" key="8">
    <source>
        <dbReference type="Proteomes" id="UP000886476"/>
    </source>
</evidence>
<dbReference type="RefSeq" id="WP_172115535.1">
    <property type="nucleotide sequence ID" value="NZ_JABFDN010000029.1"/>
</dbReference>
<dbReference type="InterPro" id="IPR004968">
    <property type="entry name" value="DNA_primase/NTPase_C"/>
</dbReference>
<keyword evidence="4" id="KW-0067">ATP-binding</keyword>
<dbReference type="SMART" id="SM00885">
    <property type="entry name" value="D5_N"/>
    <property type="match status" value="1"/>
</dbReference>
<dbReference type="PROSITE" id="PS51206">
    <property type="entry name" value="SF3_HELICASE_1"/>
    <property type="match status" value="1"/>
</dbReference>
<evidence type="ECO:0000313" key="7">
    <source>
        <dbReference type="EMBL" id="NPU69992.1"/>
    </source>
</evidence>
<organism evidence="7 8">
    <name type="scientific">Bradyrhizobium aeschynomenes</name>
    <dbReference type="NCBI Taxonomy" id="2734909"/>
    <lineage>
        <taxon>Bacteria</taxon>
        <taxon>Pseudomonadati</taxon>
        <taxon>Pseudomonadota</taxon>
        <taxon>Alphaproteobacteria</taxon>
        <taxon>Hyphomicrobiales</taxon>
        <taxon>Nitrobacteraceae</taxon>
        <taxon>Bradyrhizobium</taxon>
    </lineage>
</organism>
<evidence type="ECO:0000256" key="1">
    <source>
        <dbReference type="ARBA" id="ARBA00022741"/>
    </source>
</evidence>
<reference evidence="7" key="1">
    <citation type="submission" date="2020-05" db="EMBL/GenBank/DDBJ databases">
        <title>Nod-independent and nitrogen-fixing Bradyrhizobium aeschynomene sp. nov. isolated from nodules of Aeschynomene indica.</title>
        <authorList>
            <person name="Zhang Z."/>
        </authorList>
    </citation>
    <scope>NUCLEOTIDE SEQUENCE</scope>
    <source>
        <strain evidence="7">83012</strain>
    </source>
</reference>
<dbReference type="NCBIfam" id="TIGR01613">
    <property type="entry name" value="primase_Cterm"/>
    <property type="match status" value="1"/>
</dbReference>
<dbReference type="InterPro" id="IPR014818">
    <property type="entry name" value="Phage/plasmid_primase_P4_C"/>
</dbReference>
<evidence type="ECO:0000259" key="6">
    <source>
        <dbReference type="PROSITE" id="PS51206"/>
    </source>
</evidence>
<dbReference type="Proteomes" id="UP000886476">
    <property type="component" value="Unassembled WGS sequence"/>
</dbReference>
<feature type="domain" description="SF3 helicase" evidence="6">
    <location>
        <begin position="474"/>
        <end position="636"/>
    </location>
</feature>
<dbReference type="EMBL" id="JABFDN010000029">
    <property type="protein sequence ID" value="NPU69992.1"/>
    <property type="molecule type" value="Genomic_DNA"/>
</dbReference>
<gene>
    <name evidence="7" type="ORF">HL667_33725</name>
</gene>
<dbReference type="InterPro" id="IPR006500">
    <property type="entry name" value="Helicase_put_C_phage/plasmid"/>
</dbReference>
<protein>
    <submittedName>
        <fullName evidence="7">DNA primase</fullName>
    </submittedName>
</protein>
<feature type="region of interest" description="Disordered" evidence="5">
    <location>
        <begin position="126"/>
        <end position="221"/>
    </location>
</feature>
<keyword evidence="3" id="KW-0347">Helicase</keyword>
<dbReference type="Gene3D" id="3.40.50.300">
    <property type="entry name" value="P-loop containing nucleotide triphosphate hydrolases"/>
    <property type="match status" value="1"/>
</dbReference>
<evidence type="ECO:0000256" key="5">
    <source>
        <dbReference type="SAM" id="MobiDB-lite"/>
    </source>
</evidence>
<dbReference type="InterPro" id="IPR051620">
    <property type="entry name" value="ORF904-like_C"/>
</dbReference>
<feature type="compositionally biased region" description="Low complexity" evidence="5">
    <location>
        <begin position="169"/>
        <end position="178"/>
    </location>
</feature>
<accession>A0ABX2CP74</accession>
<evidence type="ECO:0000256" key="2">
    <source>
        <dbReference type="ARBA" id="ARBA00022801"/>
    </source>
</evidence>
<name>A0ABX2CP74_9BRAD</name>
<keyword evidence="2" id="KW-0378">Hydrolase</keyword>
<proteinExistence type="predicted"/>
<feature type="region of interest" description="Disordered" evidence="5">
    <location>
        <begin position="757"/>
        <end position="783"/>
    </location>
</feature>
<dbReference type="InterPro" id="IPR027417">
    <property type="entry name" value="P-loop_NTPase"/>
</dbReference>
<feature type="compositionally biased region" description="Acidic residues" evidence="5">
    <location>
        <begin position="199"/>
        <end position="212"/>
    </location>
</feature>
<keyword evidence="8" id="KW-1185">Reference proteome</keyword>
<keyword evidence="1" id="KW-0547">Nucleotide-binding</keyword>
<evidence type="ECO:0000256" key="3">
    <source>
        <dbReference type="ARBA" id="ARBA00022806"/>
    </source>
</evidence>
<comment type="caution">
    <text evidence="7">The sequence shown here is derived from an EMBL/GenBank/DDBJ whole genome shotgun (WGS) entry which is preliminary data.</text>
</comment>
<sequence>MTASHIVTLIDAAPAFADAQPLAGEELRRAGLDALDDALAALRAAAGDARLAALDAAALAIGSIVGAEALNETFAKAMLEEAAAEIGLVREVGIKTIRAATSLGIKEGKRAPREFVTAAFGAAGLPEDAAQPRPERSAGQGAEQWQSQPPGAADRIPLSDAQPADSETLEPSPSSSPSLPSPLPPTPLEGEAGEGQTLENEDDAETVDDDGDGAPPVDIDPEVFRHCAGLDQSDVDNGKRLLAYFGQDLLVRQEDDVEAGQMLAWTGTHWDLAGGAALAHLIGQRVGDLIKIEAGYIEMTPQEARTAASGEAAARELKTIDFDGFDMAIKARIEELEDRVTAGKKARAALYKRRSDRRKWGVSTKNASRIAGMLKCAAPHLRRHPDAFNADPLKVATLTHTLSFVPVLDGDNPDPDGERPLVDAATGRVRYRLKATPGHDRGDMLTAVIPFAYDKKATAREFAAFLDLFQPEPQKRRTVQQYSGMSLTAQPVQRVMFHTGTGGNGKSVYLEVLARVLGDGLAVGVPAETVSGDAHINPSAPTPDIARCYSKRYLRIAELPKDAPLKMETIKKLTGGERWPVRTMYKGYFEFKPTAKPHMSGNGEPKFDGADGGLQRRLIIVEWSVTLPTEKHRDFEDVVSEIVAEGSGILNWLIAGALDFLNSGLVISDDVAKTTADHFAEMDPCGQFVIAHVVADPGGPGVTGRQMYKAFVAWCEANGIKPMHETRFGLTMKKKLKRDDTGRVRRYVDVKLVDVPVTDSNAPPPQDEPVGGWGRVPSGEMEI</sequence>
<dbReference type="InterPro" id="IPR014015">
    <property type="entry name" value="Helicase_SF3_DNA-vir"/>
</dbReference>
<dbReference type="PANTHER" id="PTHR35372:SF2">
    <property type="entry name" value="SF3 HELICASE DOMAIN-CONTAINING PROTEIN"/>
    <property type="match status" value="1"/>
</dbReference>
<evidence type="ECO:0000256" key="4">
    <source>
        <dbReference type="ARBA" id="ARBA00022840"/>
    </source>
</evidence>